<reference evidence="1" key="1">
    <citation type="submission" date="2019-08" db="EMBL/GenBank/DDBJ databases">
        <authorList>
            <person name="Kucharzyk K."/>
            <person name="Murdoch R.W."/>
            <person name="Higgins S."/>
            <person name="Loffler F."/>
        </authorList>
    </citation>
    <scope>NUCLEOTIDE SEQUENCE</scope>
</reference>
<proteinExistence type="predicted"/>
<evidence type="ECO:0000313" key="1">
    <source>
        <dbReference type="EMBL" id="MPM10928.1"/>
    </source>
</evidence>
<accession>A0A644X545</accession>
<sequence>MIDLRKHSSRHLETKLILPIPETKRYEREIHYYLFSPPQLYVNKNTYSEERLLHKFQSHGRYSSPEITLEELLDARNNLSPLTILKRYTDDLVKDVTSVPERNVIHELQTVVNSARHENKACLQDCKDMVKLGMVNDLEATLDAWHTNATMLCSTIRDLLEAIQAKFSPDNRLLLAFLWADEAISLLCEKHAIDLYMASSTFQQQMQKTLTNLLSFSREEMEYRSEHDYPSGSTNSETVQYRKAILKKWTQSSLYLVPEVSRWPKRVSEILAGTAAGVAMAFATLTTIFAETTFIRNSFQWAFIVIIGYVFKDRIKEWLRLFFKAVLPRMMADEISSFLSPKTNKKICSSRIRLTFEDVDDLSAYVKEIRKDKNNPFRDMLPKEDVIHYIRDLTMHPLTKHTLQRDSFPRENNFTLVTRIRLDDFLKEMDDPNDVVFRMDPNADELDQLSSERVYHLHLIIREYSKKEDLDNYSHYTVVLNKSGIVRIEQMPLA</sequence>
<comment type="caution">
    <text evidence="1">The sequence shown here is derived from an EMBL/GenBank/DDBJ whole genome shotgun (WGS) entry which is preliminary data.</text>
</comment>
<dbReference type="EMBL" id="VSSQ01001759">
    <property type="protein sequence ID" value="MPM10928.1"/>
    <property type="molecule type" value="Genomic_DNA"/>
</dbReference>
<gene>
    <name evidence="1" type="ORF">SDC9_57265</name>
</gene>
<protein>
    <submittedName>
        <fullName evidence="1">Uncharacterized protein</fullName>
    </submittedName>
</protein>
<organism evidence="1">
    <name type="scientific">bioreactor metagenome</name>
    <dbReference type="NCBI Taxonomy" id="1076179"/>
    <lineage>
        <taxon>unclassified sequences</taxon>
        <taxon>metagenomes</taxon>
        <taxon>ecological metagenomes</taxon>
    </lineage>
</organism>
<dbReference type="AlphaFoldDB" id="A0A644X545"/>
<name>A0A644X545_9ZZZZ</name>